<sequence length="278" mass="31825">MILLTFYLMVELRSRPFKFLNHIAKHVQFQDIVKHAWQDNQRGNGMGRVWQKLKRVKQALKTLNTTEFQGVEARIKLYRQQLQDVQSSMRQPGQPTSLIETEREAKLNREKWLNVEESIMRQKSRVQWLKLGDGNTAYFHVSLKNRLAQNRITSLTSANGNIMTSSSDIEEEILGFYKKILETCANQLPAVNHQAMRDGPRLDRGKQAHLIVPVSRDEILQALQGINDNKAPGSDGFNAIFFKTVWATVGEEITDAIQEFFLSGKLLKAINCTTDTNP</sequence>
<dbReference type="EMBL" id="JAIVGD010000001">
    <property type="protein sequence ID" value="KAH0782520.1"/>
    <property type="molecule type" value="Genomic_DNA"/>
</dbReference>
<evidence type="ECO:0000313" key="2">
    <source>
        <dbReference type="Proteomes" id="UP000826656"/>
    </source>
</evidence>
<dbReference type="Proteomes" id="UP000826656">
    <property type="component" value="Unassembled WGS sequence"/>
</dbReference>
<gene>
    <name evidence="1" type="ORF">KY290_002118</name>
</gene>
<reference evidence="1 2" key="1">
    <citation type="journal article" date="2021" name="bioRxiv">
        <title>Chromosome-scale and haplotype-resolved genome assembly of a tetraploid potato cultivar.</title>
        <authorList>
            <person name="Sun H."/>
            <person name="Jiao W.-B."/>
            <person name="Krause K."/>
            <person name="Campoy J.A."/>
            <person name="Goel M."/>
            <person name="Folz-Donahue K."/>
            <person name="Kukat C."/>
            <person name="Huettel B."/>
            <person name="Schneeberger K."/>
        </authorList>
    </citation>
    <scope>NUCLEOTIDE SEQUENCE [LARGE SCALE GENOMIC DNA]</scope>
    <source>
        <strain evidence="1">SolTubOtavaFocal</strain>
        <tissue evidence="1">Leaves</tissue>
    </source>
</reference>
<accession>A0ABQ7WRD8</accession>
<name>A0ABQ7WRD8_SOLTU</name>
<evidence type="ECO:0000313" key="1">
    <source>
        <dbReference type="EMBL" id="KAH0782520.1"/>
    </source>
</evidence>
<proteinExistence type="predicted"/>
<comment type="caution">
    <text evidence="1">The sequence shown here is derived from an EMBL/GenBank/DDBJ whole genome shotgun (WGS) entry which is preliminary data.</text>
</comment>
<organism evidence="1 2">
    <name type="scientific">Solanum tuberosum</name>
    <name type="common">Potato</name>
    <dbReference type="NCBI Taxonomy" id="4113"/>
    <lineage>
        <taxon>Eukaryota</taxon>
        <taxon>Viridiplantae</taxon>
        <taxon>Streptophyta</taxon>
        <taxon>Embryophyta</taxon>
        <taxon>Tracheophyta</taxon>
        <taxon>Spermatophyta</taxon>
        <taxon>Magnoliopsida</taxon>
        <taxon>eudicotyledons</taxon>
        <taxon>Gunneridae</taxon>
        <taxon>Pentapetalae</taxon>
        <taxon>asterids</taxon>
        <taxon>lamiids</taxon>
        <taxon>Solanales</taxon>
        <taxon>Solanaceae</taxon>
        <taxon>Solanoideae</taxon>
        <taxon>Solaneae</taxon>
        <taxon>Solanum</taxon>
    </lineage>
</organism>
<keyword evidence="2" id="KW-1185">Reference proteome</keyword>
<evidence type="ECO:0008006" key="3">
    <source>
        <dbReference type="Google" id="ProtNLM"/>
    </source>
</evidence>
<protein>
    <recommendedName>
        <fullName evidence="3">Non-LTR retroelement reverse transcriptase</fullName>
    </recommendedName>
</protein>